<evidence type="ECO:0000256" key="1">
    <source>
        <dbReference type="ARBA" id="ARBA00022723"/>
    </source>
</evidence>
<dbReference type="SUPFAM" id="SSF144232">
    <property type="entry name" value="HIT/MYND zinc finger-like"/>
    <property type="match status" value="1"/>
</dbReference>
<evidence type="ECO:0000256" key="4">
    <source>
        <dbReference type="PROSITE-ProRule" id="PRU00134"/>
    </source>
</evidence>
<feature type="domain" description="MYND-type" evidence="5">
    <location>
        <begin position="130"/>
        <end position="181"/>
    </location>
</feature>
<dbReference type="EMBL" id="KV426038">
    <property type="protein sequence ID" value="KZV90891.1"/>
    <property type="molecule type" value="Genomic_DNA"/>
</dbReference>
<evidence type="ECO:0000259" key="5">
    <source>
        <dbReference type="PROSITE" id="PS50865"/>
    </source>
</evidence>
<dbReference type="InterPro" id="IPR002893">
    <property type="entry name" value="Znf_MYND"/>
</dbReference>
<evidence type="ECO:0000256" key="3">
    <source>
        <dbReference type="ARBA" id="ARBA00022833"/>
    </source>
</evidence>
<proteinExistence type="predicted"/>
<evidence type="ECO:0000313" key="6">
    <source>
        <dbReference type="EMBL" id="KZV90891.1"/>
    </source>
</evidence>
<evidence type="ECO:0000313" key="7">
    <source>
        <dbReference type="Proteomes" id="UP000077266"/>
    </source>
</evidence>
<accession>A0A165GRA4</accession>
<dbReference type="Pfam" id="PF01753">
    <property type="entry name" value="zf-MYND"/>
    <property type="match status" value="1"/>
</dbReference>
<dbReference type="STRING" id="1314781.A0A165GRA4"/>
<name>A0A165GRA4_EXIGL</name>
<dbReference type="InParanoid" id="A0A165GRA4"/>
<gene>
    <name evidence="6" type="ORF">EXIGLDRAFT_740660</name>
</gene>
<keyword evidence="7" id="KW-1185">Reference proteome</keyword>
<dbReference type="AlphaFoldDB" id="A0A165GRA4"/>
<organism evidence="6 7">
    <name type="scientific">Exidia glandulosa HHB12029</name>
    <dbReference type="NCBI Taxonomy" id="1314781"/>
    <lineage>
        <taxon>Eukaryota</taxon>
        <taxon>Fungi</taxon>
        <taxon>Dikarya</taxon>
        <taxon>Basidiomycota</taxon>
        <taxon>Agaricomycotina</taxon>
        <taxon>Agaricomycetes</taxon>
        <taxon>Auriculariales</taxon>
        <taxon>Exidiaceae</taxon>
        <taxon>Exidia</taxon>
    </lineage>
</organism>
<dbReference type="Proteomes" id="UP000077266">
    <property type="component" value="Unassembled WGS sequence"/>
</dbReference>
<protein>
    <recommendedName>
        <fullName evidence="5">MYND-type domain-containing protein</fullName>
    </recommendedName>
</protein>
<evidence type="ECO:0000256" key="2">
    <source>
        <dbReference type="ARBA" id="ARBA00022771"/>
    </source>
</evidence>
<keyword evidence="2 4" id="KW-0863">Zinc-finger</keyword>
<dbReference type="Gene3D" id="6.10.140.2220">
    <property type="match status" value="1"/>
</dbReference>
<dbReference type="GO" id="GO:0008270">
    <property type="term" value="F:zinc ion binding"/>
    <property type="evidence" value="ECO:0007669"/>
    <property type="project" value="UniProtKB-KW"/>
</dbReference>
<sequence length="218" mass="23873">MDAGNAVRVFNVEFCGNLVRRETIGTALCFTYSGWALVLPKEPTYELGTPALEQSPLTTQLSTISHDDPFPAANPSNGRARFCMKTYTENEGLLPQLVDAGVLTIAQCPQLQNGPVVEVMLNDLEISHTCLHCARDGALSAVETRELPGQPRLPACSKCKVARYCNAECQKADWAKHKKDCSVWKSNPSEAARLMENEHRAGMMDFMSNLGVRTVSLG</sequence>
<keyword evidence="1" id="KW-0479">Metal-binding</keyword>
<keyword evidence="3" id="KW-0862">Zinc</keyword>
<dbReference type="OrthoDB" id="3149405at2759"/>
<reference evidence="6 7" key="1">
    <citation type="journal article" date="2016" name="Mol. Biol. Evol.">
        <title>Comparative Genomics of Early-Diverging Mushroom-Forming Fungi Provides Insights into the Origins of Lignocellulose Decay Capabilities.</title>
        <authorList>
            <person name="Nagy L.G."/>
            <person name="Riley R."/>
            <person name="Tritt A."/>
            <person name="Adam C."/>
            <person name="Daum C."/>
            <person name="Floudas D."/>
            <person name="Sun H."/>
            <person name="Yadav J.S."/>
            <person name="Pangilinan J."/>
            <person name="Larsson K.H."/>
            <person name="Matsuura K."/>
            <person name="Barry K."/>
            <person name="Labutti K."/>
            <person name="Kuo R."/>
            <person name="Ohm R.A."/>
            <person name="Bhattacharya S.S."/>
            <person name="Shirouzu T."/>
            <person name="Yoshinaga Y."/>
            <person name="Martin F.M."/>
            <person name="Grigoriev I.V."/>
            <person name="Hibbett D.S."/>
        </authorList>
    </citation>
    <scope>NUCLEOTIDE SEQUENCE [LARGE SCALE GENOMIC DNA]</scope>
    <source>
        <strain evidence="6 7">HHB12029</strain>
    </source>
</reference>
<dbReference type="PROSITE" id="PS50865">
    <property type="entry name" value="ZF_MYND_2"/>
    <property type="match status" value="1"/>
</dbReference>